<name>A0A166D559_9EURY</name>
<evidence type="ECO:0000313" key="4">
    <source>
        <dbReference type="Proteomes" id="UP000077275"/>
    </source>
</evidence>
<evidence type="ECO:0000313" key="3">
    <source>
        <dbReference type="EMBL" id="KZX15216.1"/>
    </source>
</evidence>
<feature type="transmembrane region" description="Helical" evidence="1">
    <location>
        <begin position="106"/>
        <end position="126"/>
    </location>
</feature>
<keyword evidence="1" id="KW-1133">Transmembrane helix</keyword>
<evidence type="ECO:0000259" key="2">
    <source>
        <dbReference type="Pfam" id="PF12773"/>
    </source>
</evidence>
<evidence type="ECO:0000256" key="1">
    <source>
        <dbReference type="SAM" id="Phobius"/>
    </source>
</evidence>
<comment type="caution">
    <text evidence="3">The sequence shown here is derived from an EMBL/GenBank/DDBJ whole genome shotgun (WGS) entry which is preliminary data.</text>
</comment>
<feature type="domain" description="DZANK-type" evidence="2">
    <location>
        <begin position="6"/>
        <end position="56"/>
    </location>
</feature>
<dbReference type="STRING" id="47311.MBCUT_16760"/>
<dbReference type="RefSeq" id="WP_067260223.1">
    <property type="nucleotide sequence ID" value="NZ_LWMW01000126.1"/>
</dbReference>
<dbReference type="EMBL" id="LWMW01000126">
    <property type="protein sequence ID" value="KZX15216.1"/>
    <property type="molecule type" value="Genomic_DNA"/>
</dbReference>
<keyword evidence="1" id="KW-0472">Membrane</keyword>
<dbReference type="InterPro" id="IPR025874">
    <property type="entry name" value="DZR"/>
</dbReference>
<proteinExistence type="predicted"/>
<reference evidence="3 4" key="1">
    <citation type="submission" date="2016-04" db="EMBL/GenBank/DDBJ databases">
        <title>Genome sequence of Methanobrevibacter cuticularis DSM 11139.</title>
        <authorList>
            <person name="Poehlein A."/>
            <person name="Seedorf H."/>
            <person name="Daniel R."/>
        </authorList>
    </citation>
    <scope>NUCLEOTIDE SEQUENCE [LARGE SCALE GENOMIC DNA]</scope>
    <source>
        <strain evidence="3 4">DSM 11139</strain>
    </source>
</reference>
<dbReference type="PATRIC" id="fig|47311.3.peg.1816"/>
<sequence>MEKNKCLNCGTLNDVDSKFCVKCGGILKTEDSSNNRLCPYCGSSIPANASKCKNCGEWINKSMKPSNHSLAIVLGYIFTLLGGWIGLIIAVYLLTRDDSRAKKHGGIQLAISIIWIVIILLIWSSAMSSSYYYY</sequence>
<keyword evidence="4" id="KW-1185">Reference proteome</keyword>
<protein>
    <submittedName>
        <fullName evidence="3">Double zinc ribbon</fullName>
    </submittedName>
</protein>
<feature type="transmembrane region" description="Helical" evidence="1">
    <location>
        <begin position="70"/>
        <end position="94"/>
    </location>
</feature>
<dbReference type="Pfam" id="PF12773">
    <property type="entry name" value="DZR"/>
    <property type="match status" value="1"/>
</dbReference>
<dbReference type="OrthoDB" id="77408at2157"/>
<dbReference type="AlphaFoldDB" id="A0A166D559"/>
<organism evidence="3 4">
    <name type="scientific">Methanobrevibacter cuticularis</name>
    <dbReference type="NCBI Taxonomy" id="47311"/>
    <lineage>
        <taxon>Archaea</taxon>
        <taxon>Methanobacteriati</taxon>
        <taxon>Methanobacteriota</taxon>
        <taxon>Methanomada group</taxon>
        <taxon>Methanobacteria</taxon>
        <taxon>Methanobacteriales</taxon>
        <taxon>Methanobacteriaceae</taxon>
        <taxon>Methanobrevibacter</taxon>
    </lineage>
</organism>
<gene>
    <name evidence="3" type="ORF">MBCUT_16760</name>
</gene>
<dbReference type="Proteomes" id="UP000077275">
    <property type="component" value="Unassembled WGS sequence"/>
</dbReference>
<keyword evidence="1" id="KW-0812">Transmembrane</keyword>
<accession>A0A166D559</accession>